<reference evidence="2" key="1">
    <citation type="journal article" date="2019" name="Int. J. Syst. Evol. Microbiol.">
        <title>The Global Catalogue of Microorganisms (GCM) 10K type strain sequencing project: providing services to taxonomists for standard genome sequencing and annotation.</title>
        <authorList>
            <consortium name="The Broad Institute Genomics Platform"/>
            <consortium name="The Broad Institute Genome Sequencing Center for Infectious Disease"/>
            <person name="Wu L."/>
            <person name="Ma J."/>
        </authorList>
    </citation>
    <scope>NUCLEOTIDE SEQUENCE [LARGE SCALE GENOMIC DNA]</scope>
    <source>
        <strain evidence="2">JCM 30234</strain>
    </source>
</reference>
<protein>
    <submittedName>
        <fullName evidence="1">Uncharacterized protein</fullName>
    </submittedName>
</protein>
<evidence type="ECO:0000313" key="2">
    <source>
        <dbReference type="Proteomes" id="UP001596620"/>
    </source>
</evidence>
<dbReference type="Proteomes" id="UP001596620">
    <property type="component" value="Unassembled WGS sequence"/>
</dbReference>
<proteinExistence type="predicted"/>
<dbReference type="EMBL" id="JBHTGR010000005">
    <property type="protein sequence ID" value="MFC7746227.1"/>
    <property type="molecule type" value="Genomic_DNA"/>
</dbReference>
<gene>
    <name evidence="1" type="ORF">ACFQU8_03100</name>
</gene>
<sequence length="88" mass="10608">MGYILPVNHDQYYNYQRRSIREEQNPFHIEKPARIILKKLNRQDWQWRSDTYRTDNQTALELRRPGLPEAAELYGQLTGKGREFNQSV</sequence>
<keyword evidence="2" id="KW-1185">Reference proteome</keyword>
<evidence type="ECO:0000313" key="1">
    <source>
        <dbReference type="EMBL" id="MFC7746227.1"/>
    </source>
</evidence>
<accession>A0ABW2UQM7</accession>
<comment type="caution">
    <text evidence="1">The sequence shown here is derived from an EMBL/GenBank/DDBJ whole genome shotgun (WGS) entry which is preliminary data.</text>
</comment>
<dbReference type="RefSeq" id="WP_382357709.1">
    <property type="nucleotide sequence ID" value="NZ_JBHTGR010000005.1"/>
</dbReference>
<organism evidence="1 2">
    <name type="scientific">Lentibacillus kimchii</name>
    <dbReference type="NCBI Taxonomy" id="1542911"/>
    <lineage>
        <taxon>Bacteria</taxon>
        <taxon>Bacillati</taxon>
        <taxon>Bacillota</taxon>
        <taxon>Bacilli</taxon>
        <taxon>Bacillales</taxon>
        <taxon>Bacillaceae</taxon>
        <taxon>Lentibacillus</taxon>
    </lineage>
</organism>
<name>A0ABW2UQM7_9BACI</name>